<dbReference type="AlphaFoldDB" id="C5KYG4"/>
<sequence>MVNQQRNTMLRGYEPGLRDGGPAQLGDNVIGGRMFHVSPWSFGFSRCPLFPMCGRVACTLPPQRIQRIGRARRMVRHSPSGVAPRPRYNVGPMSRLPCIYTRSSGEASDGNSSGERCLEYMSWGLQGQGTQHLSTINARIETVATSRIYSPHLIHRERCVLIVDGFFEWYTKKDGSKTPYFIRFNNDVAEKPLPSEDTMVALFLGADLPIEDDAWPVEQQFWESAGTIREPLLMACLYAPPVVEDDPHSFTIMTMESAGPVTKIHDRMPVLLTPECAAEWIDRSRASDTALLRKIAEVARETAKQSVTAYEVPTLANNIRNDVSDCLLPLSAWKKKQFDNGLGRFFKKAAKKQETEAPERQPDDAEDPPAKKRKAE</sequence>
<dbReference type="Gene3D" id="3.90.1680.10">
    <property type="entry name" value="SOS response associated peptidase-like"/>
    <property type="match status" value="1"/>
</dbReference>
<protein>
    <recommendedName>
        <fullName evidence="11">Embryonic stem cell-specific 5-hydroxymethylcytosine-binding protein</fullName>
    </recommendedName>
</protein>
<keyword evidence="5" id="KW-0190">Covalent protein-DNA linkage</keyword>
<comment type="similarity">
    <text evidence="1">Belongs to the SOS response-associated peptidase family.</text>
</comment>
<dbReference type="InParanoid" id="C5KYG4"/>
<evidence type="ECO:0008006" key="11">
    <source>
        <dbReference type="Google" id="ProtNLM"/>
    </source>
</evidence>
<dbReference type="GeneID" id="9038576"/>
<evidence type="ECO:0000256" key="3">
    <source>
        <dbReference type="ARBA" id="ARBA00022763"/>
    </source>
</evidence>
<dbReference type="Proteomes" id="UP000007800">
    <property type="component" value="Unassembled WGS sequence"/>
</dbReference>
<dbReference type="GO" id="GO:0008233">
    <property type="term" value="F:peptidase activity"/>
    <property type="evidence" value="ECO:0007669"/>
    <property type="project" value="UniProtKB-KW"/>
</dbReference>
<evidence type="ECO:0000256" key="2">
    <source>
        <dbReference type="ARBA" id="ARBA00022670"/>
    </source>
</evidence>
<feature type="region of interest" description="Disordered" evidence="8">
    <location>
        <begin position="1"/>
        <end position="22"/>
    </location>
</feature>
<reference evidence="9 10" key="1">
    <citation type="submission" date="2008-07" db="EMBL/GenBank/DDBJ databases">
        <authorList>
            <person name="El-Sayed N."/>
            <person name="Caler E."/>
            <person name="Inman J."/>
            <person name="Amedeo P."/>
            <person name="Hass B."/>
            <person name="Wortman J."/>
        </authorList>
    </citation>
    <scope>NUCLEOTIDE SEQUENCE [LARGE SCALE GENOMIC DNA]</scope>
    <source>
        <strain evidence="10">ATCC 50983 / TXsc</strain>
    </source>
</reference>
<dbReference type="GO" id="GO:0106300">
    <property type="term" value="P:protein-DNA covalent cross-linking repair"/>
    <property type="evidence" value="ECO:0007669"/>
    <property type="project" value="InterPro"/>
</dbReference>
<keyword evidence="3" id="KW-0227">DNA damage</keyword>
<dbReference type="GO" id="GO:0016829">
    <property type="term" value="F:lyase activity"/>
    <property type="evidence" value="ECO:0007669"/>
    <property type="project" value="UniProtKB-KW"/>
</dbReference>
<evidence type="ECO:0000256" key="5">
    <source>
        <dbReference type="ARBA" id="ARBA00023124"/>
    </source>
</evidence>
<keyword evidence="10" id="KW-1185">Reference proteome</keyword>
<evidence type="ECO:0000256" key="4">
    <source>
        <dbReference type="ARBA" id="ARBA00022801"/>
    </source>
</evidence>
<evidence type="ECO:0000256" key="6">
    <source>
        <dbReference type="ARBA" id="ARBA00023125"/>
    </source>
</evidence>
<dbReference type="RefSeq" id="XP_002778746.1">
    <property type="nucleotide sequence ID" value="XM_002778700.1"/>
</dbReference>
<evidence type="ECO:0000256" key="1">
    <source>
        <dbReference type="ARBA" id="ARBA00008136"/>
    </source>
</evidence>
<dbReference type="OrthoDB" id="2111841at2759"/>
<keyword evidence="2" id="KW-0645">Protease</keyword>
<dbReference type="EMBL" id="GG677382">
    <property type="protein sequence ID" value="EER10541.1"/>
    <property type="molecule type" value="Genomic_DNA"/>
</dbReference>
<dbReference type="PANTHER" id="PTHR13604:SF0">
    <property type="entry name" value="ABASIC SITE PROCESSING PROTEIN HMCES"/>
    <property type="match status" value="1"/>
</dbReference>
<proteinExistence type="inferred from homology"/>
<keyword evidence="6" id="KW-0238">DNA-binding</keyword>
<evidence type="ECO:0000256" key="7">
    <source>
        <dbReference type="ARBA" id="ARBA00023239"/>
    </source>
</evidence>
<dbReference type="SUPFAM" id="SSF143081">
    <property type="entry name" value="BB1717-like"/>
    <property type="match status" value="1"/>
</dbReference>
<evidence type="ECO:0000313" key="9">
    <source>
        <dbReference type="EMBL" id="EER10541.1"/>
    </source>
</evidence>
<feature type="region of interest" description="Disordered" evidence="8">
    <location>
        <begin position="349"/>
        <end position="376"/>
    </location>
</feature>
<feature type="compositionally biased region" description="Basic and acidic residues" evidence="8">
    <location>
        <begin position="351"/>
        <end position="363"/>
    </location>
</feature>
<keyword evidence="7" id="KW-0456">Lyase</keyword>
<dbReference type="PANTHER" id="PTHR13604">
    <property type="entry name" value="DC12-RELATED"/>
    <property type="match status" value="1"/>
</dbReference>
<dbReference type="GO" id="GO:0006508">
    <property type="term" value="P:proteolysis"/>
    <property type="evidence" value="ECO:0007669"/>
    <property type="project" value="UniProtKB-KW"/>
</dbReference>
<dbReference type="OMA" id="EMHEKHT"/>
<keyword evidence="4" id="KW-0378">Hydrolase</keyword>
<evidence type="ECO:0000313" key="10">
    <source>
        <dbReference type="Proteomes" id="UP000007800"/>
    </source>
</evidence>
<accession>C5KYG4</accession>
<organism evidence="10">
    <name type="scientific">Perkinsus marinus (strain ATCC 50983 / TXsc)</name>
    <dbReference type="NCBI Taxonomy" id="423536"/>
    <lineage>
        <taxon>Eukaryota</taxon>
        <taxon>Sar</taxon>
        <taxon>Alveolata</taxon>
        <taxon>Perkinsozoa</taxon>
        <taxon>Perkinsea</taxon>
        <taxon>Perkinsida</taxon>
        <taxon>Perkinsidae</taxon>
        <taxon>Perkinsus</taxon>
    </lineage>
</organism>
<dbReference type="InterPro" id="IPR036590">
    <property type="entry name" value="SRAP-like"/>
</dbReference>
<dbReference type="Pfam" id="PF02586">
    <property type="entry name" value="SRAP"/>
    <property type="match status" value="1"/>
</dbReference>
<dbReference type="InterPro" id="IPR003738">
    <property type="entry name" value="SRAP"/>
</dbReference>
<evidence type="ECO:0000256" key="8">
    <source>
        <dbReference type="SAM" id="MobiDB-lite"/>
    </source>
</evidence>
<name>C5KYG4_PERM5</name>
<dbReference type="GO" id="GO:0003697">
    <property type="term" value="F:single-stranded DNA binding"/>
    <property type="evidence" value="ECO:0007669"/>
    <property type="project" value="InterPro"/>
</dbReference>
<gene>
    <name evidence="9" type="ORF">Pmar_PMAR005876</name>
</gene>